<dbReference type="PROSITE" id="PS51257">
    <property type="entry name" value="PROKAR_LIPOPROTEIN"/>
    <property type="match status" value="1"/>
</dbReference>
<dbReference type="RefSeq" id="WP_227573132.1">
    <property type="nucleotide sequence ID" value="NZ_JAJEQT010000003.1"/>
</dbReference>
<feature type="signal peptide" evidence="2">
    <location>
        <begin position="1"/>
        <end position="23"/>
    </location>
</feature>
<dbReference type="EMBL" id="JAJEQT010000003">
    <property type="protein sequence ID" value="MCC2218619.1"/>
    <property type="molecule type" value="Genomic_DNA"/>
</dbReference>
<proteinExistence type="predicted"/>
<feature type="chain" id="PRO_5046112176" evidence="2">
    <location>
        <begin position="24"/>
        <end position="455"/>
    </location>
</feature>
<name>A0ABS8FPI4_9FIRM</name>
<dbReference type="SUPFAM" id="SSF50447">
    <property type="entry name" value="Translation proteins"/>
    <property type="match status" value="1"/>
</dbReference>
<keyword evidence="4" id="KW-1185">Reference proteome</keyword>
<dbReference type="Gene3D" id="2.40.30.10">
    <property type="entry name" value="Translation factors"/>
    <property type="match status" value="1"/>
</dbReference>
<feature type="compositionally biased region" description="Low complexity" evidence="1">
    <location>
        <begin position="42"/>
        <end position="51"/>
    </location>
</feature>
<reference evidence="3 4" key="1">
    <citation type="submission" date="2021-10" db="EMBL/GenBank/DDBJ databases">
        <title>Anaerobic single-cell dispensing facilitates the cultivation of human gut bacteria.</title>
        <authorList>
            <person name="Afrizal A."/>
        </authorList>
    </citation>
    <scope>NUCLEOTIDE SEQUENCE [LARGE SCALE GENOMIC DNA]</scope>
    <source>
        <strain evidence="3 4">CLA-AA-H212</strain>
    </source>
</reference>
<sequence>MKKKFTKALALGLSLAAALTLTTGCGKKEDTTSDTPVPAVTSESSSDNSGSETAAGTIDYTICPWVFSRALSDEETLELPEGAGLYGMTFPVTTDTLFNISYSTSGVPLTDALDESAYSVSFYEDNHSLPQLLIEEDDMTIDEALDKNLWSLLSTYLDYDAFGVSEDSYNDVYNFYDDPNPAYIYMDMLTTMFGAPNYICFSNDYDAEKSVEENTQYFVDTFLHPEKSDDQFSSYLMYIGWQFEDFGIAVDFFDTFRYSETSGYYVSPENEVGFTYVPIQKGTLEDYFLDTFDGRYGTNIVKELMAEKTALFGDVEYLTADEKIVELVNSAKGNASATDAETTESTTDSSNYVDVDRDFSEAANDVYMAITDCFQLGGEDTLVLNGTTNKGVFKTGDPVYVQLTNGKVVEGTISRMEQLRQDVTESTLGESIGIMVDGLSISDQDYVTGGVIVVK</sequence>
<gene>
    <name evidence="3" type="ORF">LKD28_06155</name>
</gene>
<comment type="caution">
    <text evidence="3">The sequence shown here is derived from an EMBL/GenBank/DDBJ whole genome shotgun (WGS) entry which is preliminary data.</text>
</comment>
<evidence type="ECO:0000256" key="2">
    <source>
        <dbReference type="SAM" id="SignalP"/>
    </source>
</evidence>
<keyword evidence="2" id="KW-0732">Signal</keyword>
<organism evidence="3 4">
    <name type="scientific">Coprococcus hominis</name>
    <name type="common">ex Arizal et al. 2022</name>
    <dbReference type="NCBI Taxonomy" id="2881262"/>
    <lineage>
        <taxon>Bacteria</taxon>
        <taxon>Bacillati</taxon>
        <taxon>Bacillota</taxon>
        <taxon>Clostridia</taxon>
        <taxon>Lachnospirales</taxon>
        <taxon>Lachnospiraceae</taxon>
        <taxon>Coprococcus</taxon>
    </lineage>
</organism>
<evidence type="ECO:0000256" key="1">
    <source>
        <dbReference type="SAM" id="MobiDB-lite"/>
    </source>
</evidence>
<protein>
    <submittedName>
        <fullName evidence="3">Uncharacterized protein</fullName>
    </submittedName>
</protein>
<dbReference type="Proteomes" id="UP001198495">
    <property type="component" value="Unassembled WGS sequence"/>
</dbReference>
<accession>A0ABS8FPI4</accession>
<dbReference type="InterPro" id="IPR009000">
    <property type="entry name" value="Transl_B-barrel_sf"/>
</dbReference>
<evidence type="ECO:0000313" key="3">
    <source>
        <dbReference type="EMBL" id="MCC2218619.1"/>
    </source>
</evidence>
<evidence type="ECO:0000313" key="4">
    <source>
        <dbReference type="Proteomes" id="UP001198495"/>
    </source>
</evidence>
<feature type="region of interest" description="Disordered" evidence="1">
    <location>
        <begin position="26"/>
        <end position="53"/>
    </location>
</feature>